<dbReference type="PANTHER" id="PTHR37693">
    <property type="entry name" value="PHOSPHATIDYLGLYCEROL LYSYLTRANSFERASE"/>
    <property type="match status" value="1"/>
</dbReference>
<keyword evidence="2" id="KW-1003">Cell membrane</keyword>
<dbReference type="PANTHER" id="PTHR37693:SF1">
    <property type="entry name" value="INTEGRAL MEMBRANE PROTEIN"/>
    <property type="match status" value="1"/>
</dbReference>
<keyword evidence="6" id="KW-0808">Transferase</keyword>
<dbReference type="Proteomes" id="UP000657177">
    <property type="component" value="Unassembled WGS sequence"/>
</dbReference>
<comment type="catalytic activity">
    <reaction evidence="6">
        <text>L-lysyl-tRNA(Lys) + a 1,2-diacyl-sn-glycero-3-phospho-(1'-sn-glycerol) = a 1,2-diacyl-sn-glycero-3-phospho-1'-(3'-O-L-lysyl)-sn-glycerol + tRNA(Lys)</text>
        <dbReference type="Rhea" id="RHEA:10668"/>
        <dbReference type="Rhea" id="RHEA-COMP:9696"/>
        <dbReference type="Rhea" id="RHEA-COMP:9697"/>
        <dbReference type="ChEBI" id="CHEBI:64716"/>
        <dbReference type="ChEBI" id="CHEBI:75792"/>
        <dbReference type="ChEBI" id="CHEBI:78442"/>
        <dbReference type="ChEBI" id="CHEBI:78529"/>
        <dbReference type="EC" id="2.3.2.3"/>
    </reaction>
</comment>
<dbReference type="EMBL" id="JAAKDE010000008">
    <property type="protein sequence ID" value="MBA2132766.1"/>
    <property type="molecule type" value="Genomic_DNA"/>
</dbReference>
<evidence type="ECO:0000256" key="4">
    <source>
        <dbReference type="ARBA" id="ARBA00022989"/>
    </source>
</evidence>
<keyword evidence="5 6" id="KW-0472">Membrane</keyword>
<dbReference type="GO" id="GO:0046677">
    <property type="term" value="P:response to antibiotic"/>
    <property type="evidence" value="ECO:0007669"/>
    <property type="project" value="UniProtKB-KW"/>
</dbReference>
<dbReference type="EC" id="2.3.2.3" evidence="6"/>
<feature type="transmembrane region" description="Helical" evidence="6">
    <location>
        <begin position="12"/>
        <end position="33"/>
    </location>
</feature>
<dbReference type="InterPro" id="IPR022791">
    <property type="entry name" value="L-PG_synthase/AglD"/>
</dbReference>
<feature type="transmembrane region" description="Helical" evidence="6">
    <location>
        <begin position="123"/>
        <end position="147"/>
    </location>
</feature>
<name>A0A8J6LIK9_9FIRM</name>
<organism evidence="7 8">
    <name type="scientific">Capillibacterium thermochitinicola</name>
    <dbReference type="NCBI Taxonomy" id="2699427"/>
    <lineage>
        <taxon>Bacteria</taxon>
        <taxon>Bacillati</taxon>
        <taxon>Bacillota</taxon>
        <taxon>Capillibacterium</taxon>
    </lineage>
</organism>
<evidence type="ECO:0000313" key="7">
    <source>
        <dbReference type="EMBL" id="MBA2132766.1"/>
    </source>
</evidence>
<keyword evidence="6" id="KW-0443">Lipid metabolism</keyword>
<keyword evidence="8" id="KW-1185">Reference proteome</keyword>
<evidence type="ECO:0000256" key="3">
    <source>
        <dbReference type="ARBA" id="ARBA00022692"/>
    </source>
</evidence>
<dbReference type="GO" id="GO:0005886">
    <property type="term" value="C:plasma membrane"/>
    <property type="evidence" value="ECO:0007669"/>
    <property type="project" value="UniProtKB-SubCell"/>
</dbReference>
<sequence length="350" mass="39048">MTTKKRLTPGLIRKGIAITFIIGLFTIVGLLFSSTTPATWRSLRMIHPKNICLMVGVVVVSWLVEGWRVKTIAYLLGEQISFLDTLRINLATIFSGNITPLYSGSVPTQVYLLHQQGISIGKASAIVTIRVTFTSLLVSIGGPFLLFLFRGKLLNEIGLVGLAGFLNYIIIGALIFAGVLLFFLFRPTKGSFLIKKFFRLKPVQKILGPSAETYCQKLLTEWEEFRASLSTLAKDKILPLLFVIFLTLCSWLSTLLMAPVVMMAFGVNIHGKIFRILLLEYVIYFLLSFVPIPGGSGVAEIGFFSLFAIYLPKHLQAISVTIWRLLSYYLNTLVGGVCFLRLFTAKHEKH</sequence>
<evidence type="ECO:0000256" key="6">
    <source>
        <dbReference type="RuleBase" id="RU363042"/>
    </source>
</evidence>
<protein>
    <recommendedName>
        <fullName evidence="6">Phosphatidylglycerol lysyltransferase</fullName>
        <ecNumber evidence="6">2.3.2.3</ecNumber>
    </recommendedName>
    <alternativeName>
        <fullName evidence="6">Lysylphosphatidylglycerol synthase</fullName>
    </alternativeName>
</protein>
<dbReference type="AlphaFoldDB" id="A0A8J6LIK9"/>
<evidence type="ECO:0000256" key="2">
    <source>
        <dbReference type="ARBA" id="ARBA00022475"/>
    </source>
</evidence>
<keyword evidence="3 6" id="KW-0812">Transmembrane</keyword>
<accession>A0A8J6LIK9</accession>
<feature type="transmembrane region" description="Helical" evidence="6">
    <location>
        <begin position="159"/>
        <end position="185"/>
    </location>
</feature>
<feature type="transmembrane region" description="Helical" evidence="6">
    <location>
        <begin position="85"/>
        <end position="103"/>
    </location>
</feature>
<dbReference type="NCBIfam" id="TIGR00374">
    <property type="entry name" value="flippase-like domain"/>
    <property type="match status" value="1"/>
</dbReference>
<dbReference type="Pfam" id="PF03706">
    <property type="entry name" value="LPG_synthase_TM"/>
    <property type="match status" value="1"/>
</dbReference>
<comment type="subcellular location">
    <subcellularLocation>
        <location evidence="1 6">Cell membrane</location>
        <topology evidence="1 6">Multi-pass membrane protein</topology>
    </subcellularLocation>
</comment>
<keyword evidence="6" id="KW-0046">Antibiotic resistance</keyword>
<reference evidence="7" key="1">
    <citation type="submission" date="2020-06" db="EMBL/GenBank/DDBJ databases">
        <title>Novel chitinolytic bacterium.</title>
        <authorList>
            <person name="Ungkulpasvich U."/>
            <person name="Kosugi A."/>
            <person name="Uke A."/>
        </authorList>
    </citation>
    <scope>NUCLEOTIDE SEQUENCE</scope>
    <source>
        <strain evidence="7">UUS1-1</strain>
    </source>
</reference>
<dbReference type="GO" id="GO:0050071">
    <property type="term" value="F:phosphatidylglycerol lysyltransferase activity"/>
    <property type="evidence" value="ECO:0007669"/>
    <property type="project" value="UniProtKB-EC"/>
</dbReference>
<evidence type="ECO:0000256" key="5">
    <source>
        <dbReference type="ARBA" id="ARBA00023136"/>
    </source>
</evidence>
<comment type="similarity">
    <text evidence="6">Belongs to the LPG synthase family.</text>
</comment>
<comment type="function">
    <text evidence="6">Catalyzes the transfer of a lysyl group from L-lysyl-tRNA(Lys) to membrane-bound phosphatidylglycerol (PG), which produces lysylphosphatidylglycerol (LPG), a major component of the bacterial membrane with a positive net charge. LPG synthesis contributes to bacterial virulence as it is involved in the resistance mechanism against cationic antimicrobial peptides (CAMP) produces by the host's immune system (defensins, cathelicidins) and by the competing microorganisms.</text>
</comment>
<feature type="transmembrane region" description="Helical" evidence="6">
    <location>
        <begin position="237"/>
        <end position="269"/>
    </location>
</feature>
<evidence type="ECO:0000256" key="1">
    <source>
        <dbReference type="ARBA" id="ARBA00004651"/>
    </source>
</evidence>
<dbReference type="RefSeq" id="WP_181339223.1">
    <property type="nucleotide sequence ID" value="NZ_JAAKDE010000008.1"/>
</dbReference>
<keyword evidence="4 6" id="KW-1133">Transmembrane helix</keyword>
<dbReference type="GO" id="GO:0006629">
    <property type="term" value="P:lipid metabolic process"/>
    <property type="evidence" value="ECO:0007669"/>
    <property type="project" value="UniProtKB-KW"/>
</dbReference>
<gene>
    <name evidence="6" type="primary">mprF</name>
    <name evidence="7" type="ORF">G5B42_04305</name>
</gene>
<feature type="transmembrane region" description="Helical" evidence="6">
    <location>
        <begin position="281"/>
        <end position="310"/>
    </location>
</feature>
<evidence type="ECO:0000313" key="8">
    <source>
        <dbReference type="Proteomes" id="UP000657177"/>
    </source>
</evidence>
<proteinExistence type="inferred from homology"/>
<comment type="caution">
    <text evidence="7">The sequence shown here is derived from an EMBL/GenBank/DDBJ whole genome shotgun (WGS) entry which is preliminary data.</text>
</comment>
<feature type="transmembrane region" description="Helical" evidence="6">
    <location>
        <begin position="322"/>
        <end position="343"/>
    </location>
</feature>